<feature type="region of interest" description="Disordered" evidence="1">
    <location>
        <begin position="443"/>
        <end position="462"/>
    </location>
</feature>
<comment type="caution">
    <text evidence="2">The sequence shown here is derived from an EMBL/GenBank/DDBJ whole genome shotgun (WGS) entry which is preliminary data.</text>
</comment>
<feature type="compositionally biased region" description="Basic residues" evidence="1">
    <location>
        <begin position="291"/>
        <end position="301"/>
    </location>
</feature>
<feature type="compositionally biased region" description="Basic residues" evidence="1">
    <location>
        <begin position="248"/>
        <end position="261"/>
    </location>
</feature>
<proteinExistence type="predicted"/>
<organism evidence="2 3">
    <name type="scientific">Brassica cretica</name>
    <name type="common">Mustard</name>
    <dbReference type="NCBI Taxonomy" id="69181"/>
    <lineage>
        <taxon>Eukaryota</taxon>
        <taxon>Viridiplantae</taxon>
        <taxon>Streptophyta</taxon>
        <taxon>Embryophyta</taxon>
        <taxon>Tracheophyta</taxon>
        <taxon>Spermatophyta</taxon>
        <taxon>Magnoliopsida</taxon>
        <taxon>eudicotyledons</taxon>
        <taxon>Gunneridae</taxon>
        <taxon>Pentapetalae</taxon>
        <taxon>rosids</taxon>
        <taxon>malvids</taxon>
        <taxon>Brassicales</taxon>
        <taxon>Brassicaceae</taxon>
        <taxon>Brassiceae</taxon>
        <taxon>Brassica</taxon>
    </lineage>
</organism>
<name>A0ABQ7AWY9_BRACR</name>
<feature type="compositionally biased region" description="Polar residues" evidence="1">
    <location>
        <begin position="392"/>
        <end position="415"/>
    </location>
</feature>
<accession>A0ABQ7AWY9</accession>
<sequence length="462" mass="49960">MTLLAEPSRSPAYWAGPCHLMGLVEGCNPSPIISPPSSLVSSAAVSVNLWVRFVRITSSSARDAPSLVDRVERSQRSSFHEEGARRGPASSGSETSSQVPRPPTTVRRRVSFDQIDFRPTIYHPGGIFEELPLLPSEALQDPRAEGQSWKNVFGTCSSHKTVTDLRLRYIAIFVGWISAESGYVVNRLELQEKLLEKAREMEGVPDLSALLKRKLQLLSKKPSSATAPKTVEPISTDEDVNMEPSVPRPKKKTTKKTKAKKTAAEENQSPPHDENASLEGNPSSTEASKDSRKKKKKKKGGKKELGRSPLGSEKVMLRALPRLVQMRRYLKDGLKKGVEQICRGGAQTSVDGALSSDDARGGSPSSKSPSEKKKGASASGSEPRGESAVSDKANSAASEKTTPISVARGGSQSEGSLAKRARVEFPDRVQFSYDEKLHWSLTPSNAQSCSAKSVAGKGSSRR</sequence>
<gene>
    <name evidence="2" type="ORF">DY000_02061071</name>
</gene>
<keyword evidence="3" id="KW-1185">Reference proteome</keyword>
<feature type="region of interest" description="Disordered" evidence="1">
    <location>
        <begin position="345"/>
        <end position="425"/>
    </location>
</feature>
<feature type="region of interest" description="Disordered" evidence="1">
    <location>
        <begin position="220"/>
        <end position="317"/>
    </location>
</feature>
<feature type="region of interest" description="Disordered" evidence="1">
    <location>
        <begin position="64"/>
        <end position="105"/>
    </location>
</feature>
<dbReference type="EMBL" id="QGKV02001556">
    <property type="protein sequence ID" value="KAF3518686.1"/>
    <property type="molecule type" value="Genomic_DNA"/>
</dbReference>
<dbReference type="Proteomes" id="UP000266723">
    <property type="component" value="Unassembled WGS sequence"/>
</dbReference>
<reference evidence="2 3" key="1">
    <citation type="journal article" date="2020" name="BMC Genomics">
        <title>Intraspecific diversification of the crop wild relative Brassica cretica Lam. using demographic model selection.</title>
        <authorList>
            <person name="Kioukis A."/>
            <person name="Michalopoulou V.A."/>
            <person name="Briers L."/>
            <person name="Pirintsos S."/>
            <person name="Studholme D.J."/>
            <person name="Pavlidis P."/>
            <person name="Sarris P.F."/>
        </authorList>
    </citation>
    <scope>NUCLEOTIDE SEQUENCE [LARGE SCALE GENOMIC DNA]</scope>
    <source>
        <strain evidence="3">cv. PFS-1207/04</strain>
    </source>
</reference>
<evidence type="ECO:0000313" key="3">
    <source>
        <dbReference type="Proteomes" id="UP000266723"/>
    </source>
</evidence>
<feature type="compositionally biased region" description="Basic and acidic residues" evidence="1">
    <location>
        <begin position="69"/>
        <end position="85"/>
    </location>
</feature>
<evidence type="ECO:0000313" key="2">
    <source>
        <dbReference type="EMBL" id="KAF3518686.1"/>
    </source>
</evidence>
<protein>
    <submittedName>
        <fullName evidence="2">Uncharacterized protein</fullName>
    </submittedName>
</protein>
<evidence type="ECO:0000256" key="1">
    <source>
        <dbReference type="SAM" id="MobiDB-lite"/>
    </source>
</evidence>